<evidence type="ECO:0000256" key="1">
    <source>
        <dbReference type="SAM" id="Coils"/>
    </source>
</evidence>
<reference evidence="3" key="2">
    <citation type="submission" date="2021-05" db="EMBL/GenBank/DDBJ databases">
        <authorList>
            <person name="Pain A."/>
        </authorList>
    </citation>
    <scope>NUCLEOTIDE SEQUENCE</scope>
    <source>
        <strain evidence="3">1802A</strain>
    </source>
</reference>
<protein>
    <submittedName>
        <fullName evidence="3">Uncharacterized protein</fullName>
    </submittedName>
</protein>
<comment type="caution">
    <text evidence="3">The sequence shown here is derived from an EMBL/GenBank/DDBJ whole genome shotgun (WGS) entry which is preliminary data.</text>
</comment>
<name>A0AAD9GAI6_BABDI</name>
<keyword evidence="1" id="KW-0175">Coiled coil</keyword>
<organism evidence="3 4">
    <name type="scientific">Babesia divergens</name>
    <dbReference type="NCBI Taxonomy" id="32595"/>
    <lineage>
        <taxon>Eukaryota</taxon>
        <taxon>Sar</taxon>
        <taxon>Alveolata</taxon>
        <taxon>Apicomplexa</taxon>
        <taxon>Aconoidasida</taxon>
        <taxon>Piroplasmida</taxon>
        <taxon>Babesiidae</taxon>
        <taxon>Babesia</taxon>
    </lineage>
</organism>
<proteinExistence type="predicted"/>
<dbReference type="AlphaFoldDB" id="A0AAD9GAI6"/>
<evidence type="ECO:0000313" key="4">
    <source>
        <dbReference type="Proteomes" id="UP001195914"/>
    </source>
</evidence>
<evidence type="ECO:0000313" key="3">
    <source>
        <dbReference type="EMBL" id="KAK1934878.1"/>
    </source>
</evidence>
<feature type="coiled-coil region" evidence="1">
    <location>
        <begin position="291"/>
        <end position="353"/>
    </location>
</feature>
<feature type="compositionally biased region" description="Basic and acidic residues" evidence="2">
    <location>
        <begin position="7"/>
        <end position="27"/>
    </location>
</feature>
<dbReference type="EMBL" id="JAHBMH010000062">
    <property type="protein sequence ID" value="KAK1934878.1"/>
    <property type="molecule type" value="Genomic_DNA"/>
</dbReference>
<dbReference type="Proteomes" id="UP001195914">
    <property type="component" value="Unassembled WGS sequence"/>
</dbReference>
<reference evidence="3" key="1">
    <citation type="journal article" date="2014" name="Nucleic Acids Res.">
        <title>The evolutionary dynamics of variant antigen genes in Babesia reveal a history of genomic innovation underlying host-parasite interaction.</title>
        <authorList>
            <person name="Jackson A.P."/>
            <person name="Otto T.D."/>
            <person name="Darby A."/>
            <person name="Ramaprasad A."/>
            <person name="Xia D."/>
            <person name="Echaide I.E."/>
            <person name="Farber M."/>
            <person name="Gahlot S."/>
            <person name="Gamble J."/>
            <person name="Gupta D."/>
            <person name="Gupta Y."/>
            <person name="Jackson L."/>
            <person name="Malandrin L."/>
            <person name="Malas T.B."/>
            <person name="Moussa E."/>
            <person name="Nair M."/>
            <person name="Reid A.J."/>
            <person name="Sanders M."/>
            <person name="Sharma J."/>
            <person name="Tracey A."/>
            <person name="Quail M.A."/>
            <person name="Weir W."/>
            <person name="Wastling J.M."/>
            <person name="Hall N."/>
            <person name="Willadsen P."/>
            <person name="Lingelbach K."/>
            <person name="Shiels B."/>
            <person name="Tait A."/>
            <person name="Berriman M."/>
            <person name="Allred D.R."/>
            <person name="Pain A."/>
        </authorList>
    </citation>
    <scope>NUCLEOTIDE SEQUENCE</scope>
    <source>
        <strain evidence="3">1802A</strain>
    </source>
</reference>
<feature type="region of interest" description="Disordered" evidence="2">
    <location>
        <begin position="1"/>
        <end position="48"/>
    </location>
</feature>
<keyword evidence="4" id="KW-1185">Reference proteome</keyword>
<sequence>MSLNIRDLMRREKASRQRPKDDDERPPKKVHISASYTDSSTNPDVPSAEKNLCDANMVAKLPRIVEEIYELISDTEENYSVDSSSNIGLDACKDSSGKLLDASVSDVSTSTQLQIAGDNNPVNPYMYMTGESGGGNNSVGYSVADSILIDGSSSRILKDYADPASSLDEFSNIVNPSYNDRARSPNSDAVRADNCEIPYDISYIGDDDVRIYDQLNTAFCSRVDFECEQILSNVDGSDILPETDMQHSSKGTITSDNFGKSHMHVSKEENLPEGFFDHKKTDAQARGKLASKDASEKIKALTKDKAEVLNEAKYLQEKHLESFRERIRLEMDAQEHEETVSELLKKVECIKKELVLDEAAIDVEVEKGLEITSKHDLKLDENYDHQDDEIISWRMKSLI</sequence>
<feature type="compositionally biased region" description="Polar residues" evidence="2">
    <location>
        <begin position="34"/>
        <end position="44"/>
    </location>
</feature>
<accession>A0AAD9GAI6</accession>
<evidence type="ECO:0000256" key="2">
    <source>
        <dbReference type="SAM" id="MobiDB-lite"/>
    </source>
</evidence>
<gene>
    <name evidence="3" type="ORF">X943_002652</name>
</gene>